<proteinExistence type="predicted"/>
<protein>
    <submittedName>
        <fullName evidence="1">SIR2-like domain-containing protein</fullName>
    </submittedName>
</protein>
<gene>
    <name evidence="1" type="ORF">SAMN03080615_01570</name>
</gene>
<dbReference type="EMBL" id="FOGB01000004">
    <property type="protein sequence ID" value="SEQ47047.1"/>
    <property type="molecule type" value="Genomic_DNA"/>
</dbReference>
<reference evidence="2" key="1">
    <citation type="submission" date="2016-10" db="EMBL/GenBank/DDBJ databases">
        <authorList>
            <person name="Varghese N."/>
            <person name="Submissions S."/>
        </authorList>
    </citation>
    <scope>NUCLEOTIDE SEQUENCE [LARGE SCALE GENOMIC DNA]</scope>
    <source>
        <strain evidence="2">DSM 18887</strain>
    </source>
</reference>
<keyword evidence="2" id="KW-1185">Reference proteome</keyword>
<dbReference type="Proteomes" id="UP000198749">
    <property type="component" value="Unassembled WGS sequence"/>
</dbReference>
<dbReference type="STRING" id="355243.SAMN03080615_01570"/>
<evidence type="ECO:0000313" key="2">
    <source>
        <dbReference type="Proteomes" id="UP000198749"/>
    </source>
</evidence>
<evidence type="ECO:0000313" key="1">
    <source>
        <dbReference type="EMBL" id="SEQ47047.1"/>
    </source>
</evidence>
<organism evidence="1 2">
    <name type="scientific">Amphritea atlantica</name>
    <dbReference type="NCBI Taxonomy" id="355243"/>
    <lineage>
        <taxon>Bacteria</taxon>
        <taxon>Pseudomonadati</taxon>
        <taxon>Pseudomonadota</taxon>
        <taxon>Gammaproteobacteria</taxon>
        <taxon>Oceanospirillales</taxon>
        <taxon>Oceanospirillaceae</taxon>
        <taxon>Amphritea</taxon>
    </lineage>
</organism>
<dbReference type="AlphaFoldDB" id="A0A1H9GAA2"/>
<sequence length="281" mass="32057">MYSKLVEGIKSGKIVPYLGAGALADVTNVADKTPMPADSDSLILAMNNGQPMAPRLMYEFPRAAMNLENKKGRSFITRFFNDTYLNKQWTTAKLHQWLADINPGWVVDINRDTQLIDLYQNRQHILIQGLSRVAGTDYRYKIFNFDGETYTEIEQSKVMAGLPILFKPLGCPVPEANFIASDADFVDYITELMGGFAVPEFIKLYRQNKQYLFLGMRFTRDTERMVMGDIIYAADSEQAGWVFIEEPTDKERRFCKLKKIQIIEAPWESFLEAAVGETELA</sequence>
<dbReference type="OrthoDB" id="9802053at2"/>
<dbReference type="RefSeq" id="WP_091356302.1">
    <property type="nucleotide sequence ID" value="NZ_AP025284.1"/>
</dbReference>
<name>A0A1H9GAA2_9GAMM</name>
<accession>A0A1H9GAA2</accession>
<dbReference type="Pfam" id="PF13289">
    <property type="entry name" value="SIR2_2"/>
    <property type="match status" value="1"/>
</dbReference>